<keyword evidence="2" id="KW-1185">Reference proteome</keyword>
<name>A0A368MWE9_9FLAO</name>
<reference evidence="1 2" key="1">
    <citation type="submission" date="2018-07" db="EMBL/GenBank/DDBJ databases">
        <title>Chryseobacterium lacus sp. nov., isolated from lake water.</title>
        <authorList>
            <person name="Li C.-M."/>
        </authorList>
    </citation>
    <scope>NUCLEOTIDE SEQUENCE [LARGE SCALE GENOMIC DNA]</scope>
    <source>
        <strain evidence="1 2">YLOS41</strain>
    </source>
</reference>
<comment type="caution">
    <text evidence="1">The sequence shown here is derived from an EMBL/GenBank/DDBJ whole genome shotgun (WGS) entry which is preliminary data.</text>
</comment>
<dbReference type="AlphaFoldDB" id="A0A368MWE9"/>
<sequence length="66" mass="7697">MENFIKGSAAFTRVPFSKKHKCVGSFMRSTTTFRKKNPLHSVEEVPSLYSLKKKERFMREGVNGEW</sequence>
<evidence type="ECO:0000313" key="2">
    <source>
        <dbReference type="Proteomes" id="UP000252172"/>
    </source>
</evidence>
<accession>A0A368MWE9</accession>
<gene>
    <name evidence="1" type="ORF">DQ356_09570</name>
</gene>
<organism evidence="1 2">
    <name type="scientific">Chryseobacterium lacus</name>
    <dbReference type="NCBI Taxonomy" id="2058346"/>
    <lineage>
        <taxon>Bacteria</taxon>
        <taxon>Pseudomonadati</taxon>
        <taxon>Bacteroidota</taxon>
        <taxon>Flavobacteriia</taxon>
        <taxon>Flavobacteriales</taxon>
        <taxon>Weeksellaceae</taxon>
        <taxon>Chryseobacterium group</taxon>
        <taxon>Chryseobacterium</taxon>
    </lineage>
</organism>
<evidence type="ECO:0000313" key="1">
    <source>
        <dbReference type="EMBL" id="RCU42567.1"/>
    </source>
</evidence>
<proteinExistence type="predicted"/>
<protein>
    <submittedName>
        <fullName evidence="1">Uncharacterized protein</fullName>
    </submittedName>
</protein>
<dbReference type="Proteomes" id="UP000252172">
    <property type="component" value="Unassembled WGS sequence"/>
</dbReference>
<dbReference type="EMBL" id="QPIE01000006">
    <property type="protein sequence ID" value="RCU42567.1"/>
    <property type="molecule type" value="Genomic_DNA"/>
</dbReference>